<dbReference type="InterPro" id="IPR022776">
    <property type="entry name" value="TRM13/UPF0224_CHHC_Znf_dom"/>
</dbReference>
<dbReference type="PROSITE" id="PS51800">
    <property type="entry name" value="ZF_CHHC_U11_48K"/>
    <property type="match status" value="1"/>
</dbReference>
<accession>A0A8J1Y418</accession>
<protein>
    <submittedName>
        <fullName evidence="4">Uncharacterized protein</fullName>
    </submittedName>
</protein>
<keyword evidence="2" id="KW-0863">Zinc-finger</keyword>
<keyword evidence="1" id="KW-0479">Metal-binding</keyword>
<evidence type="ECO:0000313" key="4">
    <source>
        <dbReference type="EMBL" id="CAH1785698.1"/>
    </source>
</evidence>
<evidence type="ECO:0000313" key="5">
    <source>
        <dbReference type="Proteomes" id="UP000749559"/>
    </source>
</evidence>
<evidence type="ECO:0000256" key="1">
    <source>
        <dbReference type="ARBA" id="ARBA00022723"/>
    </source>
</evidence>
<dbReference type="GO" id="GO:0008270">
    <property type="term" value="F:zinc ion binding"/>
    <property type="evidence" value="ECO:0007669"/>
    <property type="project" value="UniProtKB-KW"/>
</dbReference>
<comment type="caution">
    <text evidence="4">The sequence shown here is derived from an EMBL/GenBank/DDBJ whole genome shotgun (WGS) entry which is preliminary data.</text>
</comment>
<gene>
    <name evidence="4" type="ORF">OFUS_LOCUS11718</name>
</gene>
<feature type="non-terminal residue" evidence="4">
    <location>
        <position position="100"/>
    </location>
</feature>
<dbReference type="Proteomes" id="UP000749559">
    <property type="component" value="Unassembled WGS sequence"/>
</dbReference>
<dbReference type="AlphaFoldDB" id="A0A8J1Y418"/>
<sequence>KSKKHSDTLSFSMEQCLLVKAHFVKKRRMRYHLMKCKKQHPRRWEIVHCLYNHSHDMMPEELIEHEKYCKDAVPDVDEASTKTHRYNRYKKLNLEKEIGT</sequence>
<keyword evidence="3" id="KW-0862">Zinc</keyword>
<feature type="non-terminal residue" evidence="4">
    <location>
        <position position="1"/>
    </location>
</feature>
<reference evidence="4" key="1">
    <citation type="submission" date="2022-03" db="EMBL/GenBank/DDBJ databases">
        <authorList>
            <person name="Martin C."/>
        </authorList>
    </citation>
    <scope>NUCLEOTIDE SEQUENCE</scope>
</reference>
<organism evidence="4 5">
    <name type="scientific">Owenia fusiformis</name>
    <name type="common">Polychaete worm</name>
    <dbReference type="NCBI Taxonomy" id="6347"/>
    <lineage>
        <taxon>Eukaryota</taxon>
        <taxon>Metazoa</taxon>
        <taxon>Spiralia</taxon>
        <taxon>Lophotrochozoa</taxon>
        <taxon>Annelida</taxon>
        <taxon>Polychaeta</taxon>
        <taxon>Sedentaria</taxon>
        <taxon>Canalipalpata</taxon>
        <taxon>Sabellida</taxon>
        <taxon>Oweniida</taxon>
        <taxon>Oweniidae</taxon>
        <taxon>Owenia</taxon>
    </lineage>
</organism>
<proteinExistence type="predicted"/>
<evidence type="ECO:0000256" key="2">
    <source>
        <dbReference type="ARBA" id="ARBA00022771"/>
    </source>
</evidence>
<keyword evidence="5" id="KW-1185">Reference proteome</keyword>
<dbReference type="EMBL" id="CAIIXF020000006">
    <property type="protein sequence ID" value="CAH1785698.1"/>
    <property type="molecule type" value="Genomic_DNA"/>
</dbReference>
<name>A0A8J1Y418_OWEFU</name>
<dbReference type="OrthoDB" id="10069248at2759"/>
<evidence type="ECO:0000256" key="3">
    <source>
        <dbReference type="ARBA" id="ARBA00022833"/>
    </source>
</evidence>